<feature type="domain" description="C3H1-type" evidence="8">
    <location>
        <begin position="77"/>
        <end position="103"/>
    </location>
</feature>
<dbReference type="AlphaFoldDB" id="A0ABD2YSA0"/>
<feature type="zinc finger region" description="C3H1-type" evidence="6">
    <location>
        <begin position="77"/>
        <end position="103"/>
    </location>
</feature>
<evidence type="ECO:0000259" key="8">
    <source>
        <dbReference type="PROSITE" id="PS50103"/>
    </source>
</evidence>
<dbReference type="PROSITE" id="PS50103">
    <property type="entry name" value="ZF_C3H1"/>
    <property type="match status" value="3"/>
</dbReference>
<evidence type="ECO:0000256" key="7">
    <source>
        <dbReference type="SAM" id="MobiDB-lite"/>
    </source>
</evidence>
<keyword evidence="3 6" id="KW-0863">Zinc-finger</keyword>
<feature type="compositionally biased region" description="Basic and acidic residues" evidence="7">
    <location>
        <begin position="341"/>
        <end position="359"/>
    </location>
</feature>
<keyword evidence="5" id="KW-0238">DNA-binding</keyword>
<feature type="compositionally biased region" description="Acidic residues" evidence="7">
    <location>
        <begin position="698"/>
        <end position="730"/>
    </location>
</feature>
<feature type="compositionally biased region" description="Basic and acidic residues" evidence="7">
    <location>
        <begin position="472"/>
        <end position="483"/>
    </location>
</feature>
<dbReference type="InterPro" id="IPR000571">
    <property type="entry name" value="Znf_CCCH"/>
</dbReference>
<dbReference type="InterPro" id="IPR036855">
    <property type="entry name" value="Znf_CCCH_sf"/>
</dbReference>
<evidence type="ECO:0000256" key="2">
    <source>
        <dbReference type="ARBA" id="ARBA00022737"/>
    </source>
</evidence>
<evidence type="ECO:0000313" key="9">
    <source>
        <dbReference type="EMBL" id="KAL3510261.1"/>
    </source>
</evidence>
<feature type="compositionally biased region" description="Basic and acidic residues" evidence="7">
    <location>
        <begin position="215"/>
        <end position="230"/>
    </location>
</feature>
<dbReference type="Gene3D" id="4.10.1000.10">
    <property type="entry name" value="Zinc finger, CCCH-type"/>
    <property type="match status" value="2"/>
</dbReference>
<sequence length="740" mass="81982">MVGTFPTSVQSQSAPLTAAPAEAAPLTAVAATSSGGGVVSAEEEAFKRNTDCVYFLASPLTCKKGSECEYRHSDVARVNPRDCWYWLHGNCLNSKCGFRHPPLDGILGAQMPHTVGNSVPVTQPATTPAALVSYATGKQAVPCIFFQKGNCLKGDWCPFSHVPANNKVVQSQSAVPATEPPTFKKTFGGLEKCTQEKKVTQTSVLKSAELNPQAKPKDRVEAAPAKKEISTNKSLQPSGVENELCGYRPVDTRPANSGNRVSWPSRVQQPLQVNNQTSTLNIKDPEEVSREPSPGFDVLVDNELGDSDYYHGEDHFGITRDNEGMNEYYDGHSGDYGPPMDADRDVYRDSRGYDSHDRLQGQYALEQRRSSLERMSGSLPHPERRRYGRADSPDKVDDSDLRHHLSKHRRVNGLRSVINHDYPRERSYERGHQGSRRDLRHDSDRQESSLSSRLRGRIKIPGRSSSPTDGSDMSHDRGIDKGRGCSGLSPGRSQVASRLGDRVKGKLQEDFNNDGRNNRGLRMRTDIISDNNMDFAAPKSLAELKSCKIADGSDEQSVGKRKYSKMDYQQQTGDDLSFEGPRPLEEILKRKRGSETAVFGGSMTSRHTEDNNQNKVDESSRQEVHFSRSKDDSYLPNHNKNEEYKLASRVKIGSEGAQLGDTRSLSHNMNEAEVEAGIIIGDGAKNREPEAYDRGDEVSDYEQEDGDNCNLDEGENGDAEEEYLDDDDADDFAKKMGVMY</sequence>
<dbReference type="PANTHER" id="PTHR15725">
    <property type="entry name" value="ZN-FINGER, C-X8-C-X5-C-X3-H TYPE-CONTAINING"/>
    <property type="match status" value="1"/>
</dbReference>
<feature type="zinc finger region" description="C3H1-type" evidence="6">
    <location>
        <begin position="46"/>
        <end position="75"/>
    </location>
</feature>
<feature type="region of interest" description="Disordered" evidence="7">
    <location>
        <begin position="211"/>
        <end position="296"/>
    </location>
</feature>
<gene>
    <name evidence="9" type="ORF">ACH5RR_029662</name>
</gene>
<keyword evidence="4 6" id="KW-0862">Zinc</keyword>
<name>A0ABD2YSA0_9GENT</name>
<protein>
    <recommendedName>
        <fullName evidence="8">C3H1-type domain-containing protein</fullName>
    </recommendedName>
</protein>
<dbReference type="InterPro" id="IPR041686">
    <property type="entry name" value="Znf-CCCH_3"/>
</dbReference>
<evidence type="ECO:0000313" key="10">
    <source>
        <dbReference type="Proteomes" id="UP001630127"/>
    </source>
</evidence>
<feature type="compositionally biased region" description="Polar residues" evidence="7">
    <location>
        <begin position="254"/>
        <end position="281"/>
    </location>
</feature>
<feature type="region of interest" description="Disordered" evidence="7">
    <location>
        <begin position="680"/>
        <end position="730"/>
    </location>
</feature>
<evidence type="ECO:0000256" key="3">
    <source>
        <dbReference type="ARBA" id="ARBA00022771"/>
    </source>
</evidence>
<dbReference type="Proteomes" id="UP001630127">
    <property type="component" value="Unassembled WGS sequence"/>
</dbReference>
<organism evidence="9 10">
    <name type="scientific">Cinchona calisaya</name>
    <dbReference type="NCBI Taxonomy" id="153742"/>
    <lineage>
        <taxon>Eukaryota</taxon>
        <taxon>Viridiplantae</taxon>
        <taxon>Streptophyta</taxon>
        <taxon>Embryophyta</taxon>
        <taxon>Tracheophyta</taxon>
        <taxon>Spermatophyta</taxon>
        <taxon>Magnoliopsida</taxon>
        <taxon>eudicotyledons</taxon>
        <taxon>Gunneridae</taxon>
        <taxon>Pentapetalae</taxon>
        <taxon>asterids</taxon>
        <taxon>lamiids</taxon>
        <taxon>Gentianales</taxon>
        <taxon>Rubiaceae</taxon>
        <taxon>Cinchonoideae</taxon>
        <taxon>Cinchoneae</taxon>
        <taxon>Cinchona</taxon>
    </lineage>
</organism>
<feature type="region of interest" description="Disordered" evidence="7">
    <location>
        <begin position="329"/>
        <end position="518"/>
    </location>
</feature>
<evidence type="ECO:0000256" key="6">
    <source>
        <dbReference type="PROSITE-ProRule" id="PRU00723"/>
    </source>
</evidence>
<dbReference type="PANTHER" id="PTHR15725:SF14">
    <property type="entry name" value="ZINC FINGER CCCH DOMAIN-CONTAINING PROTEIN 11A"/>
    <property type="match status" value="1"/>
</dbReference>
<feature type="compositionally biased region" description="Basic and acidic residues" evidence="7">
    <location>
        <begin position="606"/>
        <end position="641"/>
    </location>
</feature>
<dbReference type="SUPFAM" id="SSF90229">
    <property type="entry name" value="CCCH zinc finger"/>
    <property type="match status" value="1"/>
</dbReference>
<dbReference type="SMART" id="SM00356">
    <property type="entry name" value="ZnF_C3H1"/>
    <property type="match status" value="3"/>
</dbReference>
<dbReference type="FunFam" id="4.10.1000.10:FF:000021">
    <property type="entry name" value="Zinc finger CCCH domain-containing protein 17"/>
    <property type="match status" value="1"/>
</dbReference>
<feature type="compositionally biased region" description="Basic and acidic residues" evidence="7">
    <location>
        <begin position="499"/>
        <end position="509"/>
    </location>
</feature>
<keyword evidence="2" id="KW-0677">Repeat</keyword>
<comment type="caution">
    <text evidence="9">The sequence shown here is derived from an EMBL/GenBank/DDBJ whole genome shotgun (WGS) entry which is preliminary data.</text>
</comment>
<feature type="domain" description="C3H1-type" evidence="8">
    <location>
        <begin position="46"/>
        <end position="75"/>
    </location>
</feature>
<feature type="compositionally biased region" description="Basic and acidic residues" evidence="7">
    <location>
        <begin position="421"/>
        <end position="447"/>
    </location>
</feature>
<feature type="region of interest" description="Disordered" evidence="7">
    <location>
        <begin position="593"/>
        <end position="641"/>
    </location>
</feature>
<feature type="compositionally biased region" description="Basic and acidic residues" evidence="7">
    <location>
        <begin position="388"/>
        <end position="403"/>
    </location>
</feature>
<feature type="zinc finger region" description="C3H1-type" evidence="6">
    <location>
        <begin position="137"/>
        <end position="164"/>
    </location>
</feature>
<accession>A0ABD2YSA0</accession>
<dbReference type="Pfam" id="PF15663">
    <property type="entry name" value="zf-CCCH_3"/>
    <property type="match status" value="1"/>
</dbReference>
<evidence type="ECO:0000256" key="1">
    <source>
        <dbReference type="ARBA" id="ARBA00022723"/>
    </source>
</evidence>
<feature type="compositionally biased region" description="Basic and acidic residues" evidence="7">
    <location>
        <begin position="684"/>
        <end position="697"/>
    </location>
</feature>
<evidence type="ECO:0000256" key="5">
    <source>
        <dbReference type="ARBA" id="ARBA00023125"/>
    </source>
</evidence>
<proteinExistence type="predicted"/>
<dbReference type="Pfam" id="PF14608">
    <property type="entry name" value="zf-CCCH_2"/>
    <property type="match status" value="1"/>
</dbReference>
<keyword evidence="1 6" id="KW-0479">Metal-binding</keyword>
<dbReference type="GO" id="GO:0008270">
    <property type="term" value="F:zinc ion binding"/>
    <property type="evidence" value="ECO:0007669"/>
    <property type="project" value="UniProtKB-KW"/>
</dbReference>
<reference evidence="9 10" key="1">
    <citation type="submission" date="2024-11" db="EMBL/GenBank/DDBJ databases">
        <title>A near-complete genome assembly of Cinchona calisaya.</title>
        <authorList>
            <person name="Lian D.C."/>
            <person name="Zhao X.W."/>
            <person name="Wei L."/>
        </authorList>
    </citation>
    <scope>NUCLEOTIDE SEQUENCE [LARGE SCALE GENOMIC DNA]</scope>
    <source>
        <tissue evidence="9">Nenye</tissue>
    </source>
</reference>
<evidence type="ECO:0000256" key="4">
    <source>
        <dbReference type="ARBA" id="ARBA00022833"/>
    </source>
</evidence>
<dbReference type="GO" id="GO:0003677">
    <property type="term" value="F:DNA binding"/>
    <property type="evidence" value="ECO:0007669"/>
    <property type="project" value="UniProtKB-KW"/>
</dbReference>
<keyword evidence="10" id="KW-1185">Reference proteome</keyword>
<feature type="domain" description="C3H1-type" evidence="8">
    <location>
        <begin position="137"/>
        <end position="164"/>
    </location>
</feature>
<dbReference type="EMBL" id="JBJUIK010000012">
    <property type="protein sequence ID" value="KAL3510261.1"/>
    <property type="molecule type" value="Genomic_DNA"/>
</dbReference>